<dbReference type="Proteomes" id="UP000287651">
    <property type="component" value="Unassembled WGS sequence"/>
</dbReference>
<accession>A0A426YKH3</accession>
<protein>
    <submittedName>
        <fullName evidence="1">Uncharacterized protein</fullName>
    </submittedName>
</protein>
<evidence type="ECO:0000313" key="2">
    <source>
        <dbReference type="Proteomes" id="UP000287651"/>
    </source>
</evidence>
<dbReference type="AlphaFoldDB" id="A0A426YKH3"/>
<organism evidence="1 2">
    <name type="scientific">Ensete ventricosum</name>
    <name type="common">Abyssinian banana</name>
    <name type="synonym">Musa ensete</name>
    <dbReference type="NCBI Taxonomy" id="4639"/>
    <lineage>
        <taxon>Eukaryota</taxon>
        <taxon>Viridiplantae</taxon>
        <taxon>Streptophyta</taxon>
        <taxon>Embryophyta</taxon>
        <taxon>Tracheophyta</taxon>
        <taxon>Spermatophyta</taxon>
        <taxon>Magnoliopsida</taxon>
        <taxon>Liliopsida</taxon>
        <taxon>Zingiberales</taxon>
        <taxon>Musaceae</taxon>
        <taxon>Ensete</taxon>
    </lineage>
</organism>
<name>A0A426YKH3_ENSVE</name>
<evidence type="ECO:0000313" key="1">
    <source>
        <dbReference type="EMBL" id="RRT52170.1"/>
    </source>
</evidence>
<dbReference type="EMBL" id="AMZH03011816">
    <property type="protein sequence ID" value="RRT52170.1"/>
    <property type="molecule type" value="Genomic_DNA"/>
</dbReference>
<proteinExistence type="predicted"/>
<comment type="caution">
    <text evidence="1">The sequence shown here is derived from an EMBL/GenBank/DDBJ whole genome shotgun (WGS) entry which is preliminary data.</text>
</comment>
<sequence>MEMEKGRRQRRLRLRRAWLCGLQVEDGGGDSRGDVTKRLREVAGALEMKRRGGTAAGATRLCNSDRHRQRCSLRLKGGKRRWQRDRCVSRRNYGSESKMGRNIISVGGAGEGRGSGGKRVEQQDRKWAAAICGRGSALATWLGSGTSGEGWHQWRRNSGLRRRGRAAVLVKNLI</sequence>
<gene>
    <name evidence="1" type="ORF">B296_00050627</name>
</gene>
<reference evidence="1 2" key="1">
    <citation type="journal article" date="2014" name="Agronomy (Basel)">
        <title>A Draft Genome Sequence for Ensete ventricosum, the Drought-Tolerant Tree Against Hunger.</title>
        <authorList>
            <person name="Harrison J."/>
            <person name="Moore K.A."/>
            <person name="Paszkiewicz K."/>
            <person name="Jones T."/>
            <person name="Grant M."/>
            <person name="Ambacheew D."/>
            <person name="Muzemil S."/>
            <person name="Studholme D.J."/>
        </authorList>
    </citation>
    <scope>NUCLEOTIDE SEQUENCE [LARGE SCALE GENOMIC DNA]</scope>
</reference>